<dbReference type="InterPro" id="IPR002347">
    <property type="entry name" value="SDR_fam"/>
</dbReference>
<comment type="caution">
    <text evidence="4">The sequence shown here is derived from an EMBL/GenBank/DDBJ whole genome shotgun (WGS) entry which is preliminary data.</text>
</comment>
<dbReference type="SUPFAM" id="SSF51735">
    <property type="entry name" value="NAD(P)-binding Rossmann-fold domains"/>
    <property type="match status" value="1"/>
</dbReference>
<dbReference type="Gene3D" id="3.40.50.720">
    <property type="entry name" value="NAD(P)-binding Rossmann-like Domain"/>
    <property type="match status" value="1"/>
</dbReference>
<name>A0ABU2J6J0_9ACTN</name>
<feature type="region of interest" description="Disordered" evidence="3">
    <location>
        <begin position="263"/>
        <end position="295"/>
    </location>
</feature>
<accession>A0ABU2J6J0</accession>
<evidence type="ECO:0000256" key="3">
    <source>
        <dbReference type="SAM" id="MobiDB-lite"/>
    </source>
</evidence>
<keyword evidence="2" id="KW-0560">Oxidoreductase</keyword>
<keyword evidence="5" id="KW-1185">Reference proteome</keyword>
<dbReference type="Proteomes" id="UP001183176">
    <property type="component" value="Unassembled WGS sequence"/>
</dbReference>
<dbReference type="InterPro" id="IPR036291">
    <property type="entry name" value="NAD(P)-bd_dom_sf"/>
</dbReference>
<evidence type="ECO:0000256" key="2">
    <source>
        <dbReference type="ARBA" id="ARBA00023002"/>
    </source>
</evidence>
<dbReference type="Pfam" id="PF00106">
    <property type="entry name" value="adh_short"/>
    <property type="match status" value="1"/>
</dbReference>
<gene>
    <name evidence="4" type="ORF">RM423_04325</name>
</gene>
<evidence type="ECO:0000256" key="1">
    <source>
        <dbReference type="ARBA" id="ARBA00006484"/>
    </source>
</evidence>
<reference evidence="5" key="1">
    <citation type="submission" date="2023-07" db="EMBL/GenBank/DDBJ databases">
        <title>30 novel species of actinomycetes from the DSMZ collection.</title>
        <authorList>
            <person name="Nouioui I."/>
        </authorList>
    </citation>
    <scope>NUCLEOTIDE SEQUENCE [LARGE SCALE GENOMIC DNA]</scope>
    <source>
        <strain evidence="5">DSM 44399</strain>
    </source>
</reference>
<evidence type="ECO:0000313" key="5">
    <source>
        <dbReference type="Proteomes" id="UP001183176"/>
    </source>
</evidence>
<dbReference type="RefSeq" id="WP_311421770.1">
    <property type="nucleotide sequence ID" value="NZ_JAVREH010000004.1"/>
</dbReference>
<dbReference type="EMBL" id="JAVREH010000004">
    <property type="protein sequence ID" value="MDT0260613.1"/>
    <property type="molecule type" value="Genomic_DNA"/>
</dbReference>
<organism evidence="4 5">
    <name type="scientific">Jatrophihabitans lederbergiae</name>
    <dbReference type="NCBI Taxonomy" id="3075547"/>
    <lineage>
        <taxon>Bacteria</taxon>
        <taxon>Bacillati</taxon>
        <taxon>Actinomycetota</taxon>
        <taxon>Actinomycetes</taxon>
        <taxon>Jatrophihabitantales</taxon>
        <taxon>Jatrophihabitantaceae</taxon>
        <taxon>Jatrophihabitans</taxon>
    </lineage>
</organism>
<comment type="similarity">
    <text evidence="1">Belongs to the short-chain dehydrogenases/reductases (SDR) family.</text>
</comment>
<sequence length="295" mass="31070">MPPPVVVITGASSGVGVSTALAFAERGYAVVLTSRSEKRLRTVASQCRAAGAASALPVVTDVRDEAAVQALFIQATSVHGSVDVVVHTATVMAYGKLEKLPPELFSGAVNTAILGTFHVARSALAEFRHQRRGTLVVVNSLLGQVAVPEMGAYVTGKWGQAGLIRVLQQETRDEPAIKVCSVVPGGVNTPIYSLAANVTGRSPRPPIPVDPPERIAAAVLRCVDKPRPRVSVGIANPVIILGFRLFPRLYDALVSPLLHFGGLTSKPTEPSPGNVVEPTPEGEAEHGPWSRRLIP</sequence>
<dbReference type="PANTHER" id="PTHR44196:SF1">
    <property type="entry name" value="DEHYDROGENASE_REDUCTASE SDR FAMILY MEMBER 7B"/>
    <property type="match status" value="1"/>
</dbReference>
<dbReference type="PRINTS" id="PR00081">
    <property type="entry name" value="GDHRDH"/>
</dbReference>
<proteinExistence type="inferred from homology"/>
<protein>
    <submittedName>
        <fullName evidence="4">SDR family NAD(P)-dependent oxidoreductase</fullName>
    </submittedName>
</protein>
<evidence type="ECO:0000313" key="4">
    <source>
        <dbReference type="EMBL" id="MDT0260613.1"/>
    </source>
</evidence>
<dbReference type="PANTHER" id="PTHR44196">
    <property type="entry name" value="DEHYDROGENASE/REDUCTASE SDR FAMILY MEMBER 7B"/>
    <property type="match status" value="1"/>
</dbReference>